<proteinExistence type="predicted"/>
<gene>
    <name evidence="2" type="ORF">Lalb_Chr07g0192521</name>
</gene>
<dbReference type="OrthoDB" id="1924410at2759"/>
<reference evidence="3" key="1">
    <citation type="journal article" date="2020" name="Nat. Commun.">
        <title>Genome sequence of the cluster root forming white lupin.</title>
        <authorList>
            <person name="Hufnagel B."/>
            <person name="Marques A."/>
            <person name="Soriano A."/>
            <person name="Marques L."/>
            <person name="Divol F."/>
            <person name="Doumas P."/>
            <person name="Sallet E."/>
            <person name="Mancinotti D."/>
            <person name="Carrere S."/>
            <person name="Marande W."/>
            <person name="Arribat S."/>
            <person name="Keller J."/>
            <person name="Huneau C."/>
            <person name="Blein T."/>
            <person name="Aime D."/>
            <person name="Laguerre M."/>
            <person name="Taylor J."/>
            <person name="Schubert V."/>
            <person name="Nelson M."/>
            <person name="Geu-Flores F."/>
            <person name="Crespi M."/>
            <person name="Gallardo-Guerrero K."/>
            <person name="Delaux P.-M."/>
            <person name="Salse J."/>
            <person name="Berges H."/>
            <person name="Guyot R."/>
            <person name="Gouzy J."/>
            <person name="Peret B."/>
        </authorList>
    </citation>
    <scope>NUCLEOTIDE SEQUENCE [LARGE SCALE GENOMIC DNA]</scope>
    <source>
        <strain evidence="3">cv. Amiga</strain>
    </source>
</reference>
<protein>
    <submittedName>
        <fullName evidence="2">Putative photosystem II</fullName>
    </submittedName>
</protein>
<name>A0A6A4QBT8_LUPAL</name>
<keyword evidence="3" id="KW-1185">Reference proteome</keyword>
<keyword evidence="1" id="KW-0472">Membrane</keyword>
<dbReference type="PANTHER" id="PTHR33149">
    <property type="entry name" value="PHOTOSYSTEM II PROTEIN D1"/>
    <property type="match status" value="1"/>
</dbReference>
<evidence type="ECO:0000313" key="2">
    <source>
        <dbReference type="EMBL" id="KAE9610956.1"/>
    </source>
</evidence>
<dbReference type="InterPro" id="IPR055266">
    <property type="entry name" value="D1/D2"/>
</dbReference>
<dbReference type="InterPro" id="IPR036854">
    <property type="entry name" value="Photo_II_D1/D2_sf"/>
</dbReference>
<organism evidence="2 3">
    <name type="scientific">Lupinus albus</name>
    <name type="common">White lupine</name>
    <name type="synonym">Lupinus termis</name>
    <dbReference type="NCBI Taxonomy" id="3870"/>
    <lineage>
        <taxon>Eukaryota</taxon>
        <taxon>Viridiplantae</taxon>
        <taxon>Streptophyta</taxon>
        <taxon>Embryophyta</taxon>
        <taxon>Tracheophyta</taxon>
        <taxon>Spermatophyta</taxon>
        <taxon>Magnoliopsida</taxon>
        <taxon>eudicotyledons</taxon>
        <taxon>Gunneridae</taxon>
        <taxon>Pentapetalae</taxon>
        <taxon>rosids</taxon>
        <taxon>fabids</taxon>
        <taxon>Fabales</taxon>
        <taxon>Fabaceae</taxon>
        <taxon>Papilionoideae</taxon>
        <taxon>50 kb inversion clade</taxon>
        <taxon>genistoids sensu lato</taxon>
        <taxon>core genistoids</taxon>
        <taxon>Genisteae</taxon>
        <taxon>Lupinus</taxon>
    </lineage>
</organism>
<dbReference type="GO" id="GO:0009523">
    <property type="term" value="C:photosystem II"/>
    <property type="evidence" value="ECO:0007669"/>
    <property type="project" value="TreeGrafter"/>
</dbReference>
<dbReference type="GO" id="GO:0009772">
    <property type="term" value="P:photosynthetic electron transport in photosystem II"/>
    <property type="evidence" value="ECO:0007669"/>
    <property type="project" value="InterPro"/>
</dbReference>
<comment type="caution">
    <text evidence="2">The sequence shown here is derived from an EMBL/GenBank/DDBJ whole genome shotgun (WGS) entry which is preliminary data.</text>
</comment>
<keyword evidence="1" id="KW-1133">Transmembrane helix</keyword>
<dbReference type="Proteomes" id="UP000447434">
    <property type="component" value="Chromosome 7"/>
</dbReference>
<dbReference type="EMBL" id="WOCE01000007">
    <property type="protein sequence ID" value="KAE9610956.1"/>
    <property type="molecule type" value="Genomic_DNA"/>
</dbReference>
<evidence type="ECO:0000256" key="1">
    <source>
        <dbReference type="SAM" id="Phobius"/>
    </source>
</evidence>
<dbReference type="GO" id="GO:0009535">
    <property type="term" value="C:chloroplast thylakoid membrane"/>
    <property type="evidence" value="ECO:0007669"/>
    <property type="project" value="TreeGrafter"/>
</dbReference>
<accession>A0A6A4QBT8</accession>
<feature type="transmembrane region" description="Helical" evidence="1">
    <location>
        <begin position="20"/>
        <end position="50"/>
    </location>
</feature>
<dbReference type="SUPFAM" id="SSF81483">
    <property type="entry name" value="Bacterial photosystem II reaction centre, L and M subunits"/>
    <property type="match status" value="1"/>
</dbReference>
<dbReference type="AlphaFoldDB" id="A0A6A4QBT8"/>
<evidence type="ECO:0000313" key="3">
    <source>
        <dbReference type="Proteomes" id="UP000447434"/>
    </source>
</evidence>
<keyword evidence="1" id="KW-0812">Transmembrane</keyword>
<sequence>MVTANKFWSQIFGFAFSNKLWLYFFMLFVLITGLWMIFHGVVGLALNLCAYDFEGIRAWMAA</sequence>
<dbReference type="PANTHER" id="PTHR33149:SF12">
    <property type="entry name" value="PHOTOSYSTEM II D2 PROTEIN"/>
    <property type="match status" value="1"/>
</dbReference>